<name>A0A023F7U7_TRIIF</name>
<sequence>IKVRKLRKKNSHALDFLFHENSDPGLRYLFQEEEYVQENGKENNGKELGEILTKLNEMNNAPLASFHLYENGQNSFGAKRNKDEEDPDYDIPRPHVSLLSSLRKQSCASDSLPATHFFSYEDSLDITASRDRFEEFTMAPDSLECDPWSLSHEEEAQSESWSLSCDMHDHGKSISDNLNHDIIYQDSLNPPISHRLNEYTHLQTGYIQLHS</sequence>
<dbReference type="AlphaFoldDB" id="A0A023F7U7"/>
<protein>
    <submittedName>
        <fullName evidence="1">Uncharacterized protein</fullName>
    </submittedName>
</protein>
<organism evidence="1">
    <name type="scientific">Triatoma infestans</name>
    <name type="common">Assassin bug</name>
    <dbReference type="NCBI Taxonomy" id="30076"/>
    <lineage>
        <taxon>Eukaryota</taxon>
        <taxon>Metazoa</taxon>
        <taxon>Ecdysozoa</taxon>
        <taxon>Arthropoda</taxon>
        <taxon>Hexapoda</taxon>
        <taxon>Insecta</taxon>
        <taxon>Pterygota</taxon>
        <taxon>Neoptera</taxon>
        <taxon>Paraneoptera</taxon>
        <taxon>Hemiptera</taxon>
        <taxon>Heteroptera</taxon>
        <taxon>Panheteroptera</taxon>
        <taxon>Cimicomorpha</taxon>
        <taxon>Reduviidae</taxon>
        <taxon>Triatominae</taxon>
        <taxon>Triatoma</taxon>
    </lineage>
</organism>
<dbReference type="EMBL" id="GBBI01001404">
    <property type="protein sequence ID" value="JAC17308.1"/>
    <property type="molecule type" value="mRNA"/>
</dbReference>
<evidence type="ECO:0000313" key="1">
    <source>
        <dbReference type="EMBL" id="JAC17308.1"/>
    </source>
</evidence>
<accession>A0A023F7U7</accession>
<proteinExistence type="evidence at transcript level"/>
<feature type="non-terminal residue" evidence="1">
    <location>
        <position position="1"/>
    </location>
</feature>
<reference evidence="1" key="1">
    <citation type="journal article" date="2014" name="PLoS Negl. Trop. Dis.">
        <title>An updated insight into the Sialotranscriptome of Triatoma infestans: developmental stage and geographic variations.</title>
        <authorList>
            <person name="Schwarz A."/>
            <person name="Medrano-Mercado N."/>
            <person name="Schaub G.A."/>
            <person name="Struchiner C.J."/>
            <person name="Bargues M.D."/>
            <person name="Levy M.Z."/>
            <person name="Ribeiro J.M."/>
        </authorList>
    </citation>
    <scope>NUCLEOTIDE SEQUENCE</scope>
    <source>
        <strain evidence="1">Chile</strain>
        <tissue evidence="1">Salivary glands</tissue>
    </source>
</reference>